<evidence type="ECO:0000256" key="2">
    <source>
        <dbReference type="ARBA" id="ARBA00012438"/>
    </source>
</evidence>
<dbReference type="EMBL" id="JABXWD010000036">
    <property type="protein sequence ID" value="MBV6340617.1"/>
    <property type="molecule type" value="Genomic_DNA"/>
</dbReference>
<dbReference type="RefSeq" id="WP_218251237.1">
    <property type="nucleotide sequence ID" value="NZ_JABXWD010000036.1"/>
</dbReference>
<feature type="domain" description="PAC" evidence="8">
    <location>
        <begin position="202"/>
        <end position="252"/>
    </location>
</feature>
<evidence type="ECO:0000256" key="1">
    <source>
        <dbReference type="ARBA" id="ARBA00000085"/>
    </source>
</evidence>
<dbReference type="SMART" id="SM00388">
    <property type="entry name" value="HisKA"/>
    <property type="match status" value="1"/>
</dbReference>
<dbReference type="PROSITE" id="PS50112">
    <property type="entry name" value="PAS"/>
    <property type="match status" value="3"/>
</dbReference>
<dbReference type="InterPro" id="IPR003018">
    <property type="entry name" value="GAF"/>
</dbReference>
<keyword evidence="10" id="KW-1185">Reference proteome</keyword>
<evidence type="ECO:0000259" key="7">
    <source>
        <dbReference type="PROSITE" id="PS50112"/>
    </source>
</evidence>
<proteinExistence type="predicted"/>
<feature type="domain" description="Histidine kinase" evidence="5">
    <location>
        <begin position="844"/>
        <end position="1067"/>
    </location>
</feature>
<dbReference type="InterPro" id="IPR001610">
    <property type="entry name" value="PAC"/>
</dbReference>
<dbReference type="InterPro" id="IPR001789">
    <property type="entry name" value="Sig_transdc_resp-reg_receiver"/>
</dbReference>
<evidence type="ECO:0000313" key="9">
    <source>
        <dbReference type="EMBL" id="MBV6340617.1"/>
    </source>
</evidence>
<name>A0ABS6RVG3_9BACT</name>
<evidence type="ECO:0000256" key="3">
    <source>
        <dbReference type="PROSITE-ProRule" id="PRU00169"/>
    </source>
</evidence>
<organism evidence="9 10">
    <name type="scientific">Candidatus Magnetobacterium casense</name>
    <dbReference type="NCBI Taxonomy" id="1455061"/>
    <lineage>
        <taxon>Bacteria</taxon>
        <taxon>Pseudomonadati</taxon>
        <taxon>Nitrospirota</taxon>
        <taxon>Thermodesulfovibrionia</taxon>
        <taxon>Thermodesulfovibrionales</taxon>
        <taxon>Candidatus Magnetobacteriaceae</taxon>
        <taxon>Candidatus Magnetobacterium</taxon>
    </lineage>
</organism>
<feature type="modified residue" description="4-aspartylphosphate" evidence="3">
    <location>
        <position position="1147"/>
    </location>
</feature>
<dbReference type="CDD" id="cd00156">
    <property type="entry name" value="REC"/>
    <property type="match status" value="1"/>
</dbReference>
<dbReference type="InterPro" id="IPR000700">
    <property type="entry name" value="PAS-assoc_C"/>
</dbReference>
<reference evidence="9 10" key="1">
    <citation type="journal article" date="2020" name="J Geophys Res Biogeosci">
        <title>Magnetotaxis as an Adaptation to Enable Bacterial Shuttling of Microbial Sulfur and Sulfur Cycling Across Aquatic Oxic#Anoxic Interfaces.</title>
        <authorList>
            <person name="Li J."/>
            <person name="Liu P."/>
            <person name="Wang J."/>
            <person name="Roberts A.P."/>
            <person name="Pan Y."/>
        </authorList>
    </citation>
    <scope>NUCLEOTIDE SEQUENCE [LARGE SCALE GENOMIC DNA]</scope>
    <source>
        <strain evidence="9 10">MYR-1_YQ</strain>
    </source>
</reference>
<dbReference type="InterPro" id="IPR003594">
    <property type="entry name" value="HATPase_dom"/>
</dbReference>
<dbReference type="SMART" id="SM00387">
    <property type="entry name" value="HATPase_c"/>
    <property type="match status" value="1"/>
</dbReference>
<dbReference type="PROSITE" id="PS50113">
    <property type="entry name" value="PAC"/>
    <property type="match status" value="4"/>
</dbReference>
<dbReference type="SMART" id="SM00086">
    <property type="entry name" value="PAC"/>
    <property type="match status" value="3"/>
</dbReference>
<dbReference type="InterPro" id="IPR000014">
    <property type="entry name" value="PAS"/>
</dbReference>
<comment type="caution">
    <text evidence="9">The sequence shown here is derived from an EMBL/GenBank/DDBJ whole genome shotgun (WGS) entry which is preliminary data.</text>
</comment>
<dbReference type="Pfam" id="PF00512">
    <property type="entry name" value="HisKA"/>
    <property type="match status" value="1"/>
</dbReference>
<dbReference type="InterPro" id="IPR013656">
    <property type="entry name" value="PAS_4"/>
</dbReference>
<feature type="domain" description="PAS" evidence="7">
    <location>
        <begin position="1"/>
        <end position="71"/>
    </location>
</feature>
<evidence type="ECO:0000259" key="5">
    <source>
        <dbReference type="PROSITE" id="PS50109"/>
    </source>
</evidence>
<evidence type="ECO:0000256" key="4">
    <source>
        <dbReference type="SAM" id="Coils"/>
    </source>
</evidence>
<evidence type="ECO:0000259" key="8">
    <source>
        <dbReference type="PROSITE" id="PS50113"/>
    </source>
</evidence>
<dbReference type="Pfam" id="PF08447">
    <property type="entry name" value="PAS_3"/>
    <property type="match status" value="1"/>
</dbReference>
<dbReference type="CDD" id="cd00130">
    <property type="entry name" value="PAS"/>
    <property type="match status" value="3"/>
</dbReference>
<dbReference type="InterPro" id="IPR003661">
    <property type="entry name" value="HisK_dim/P_dom"/>
</dbReference>
<dbReference type="CDD" id="cd00082">
    <property type="entry name" value="HisKA"/>
    <property type="match status" value="1"/>
</dbReference>
<dbReference type="Pfam" id="PF08448">
    <property type="entry name" value="PAS_4"/>
    <property type="match status" value="1"/>
</dbReference>
<dbReference type="SMART" id="SM00448">
    <property type="entry name" value="REC"/>
    <property type="match status" value="1"/>
</dbReference>
<dbReference type="Pfam" id="PF02518">
    <property type="entry name" value="HATPase_c"/>
    <property type="match status" value="1"/>
</dbReference>
<dbReference type="InterPro" id="IPR013655">
    <property type="entry name" value="PAS_fold_3"/>
</dbReference>
<accession>A0ABS6RVG3</accession>
<protein>
    <recommendedName>
        <fullName evidence="2">histidine kinase</fullName>
        <ecNumber evidence="2">2.7.13.3</ecNumber>
    </recommendedName>
</protein>
<dbReference type="InterPro" id="IPR005467">
    <property type="entry name" value="His_kinase_dom"/>
</dbReference>
<dbReference type="SMART" id="SM00091">
    <property type="entry name" value="PAS"/>
    <property type="match status" value="5"/>
</dbReference>
<gene>
    <name evidence="9" type="ORF">HWQ67_03375</name>
</gene>
<feature type="coiled-coil region" evidence="4">
    <location>
        <begin position="364"/>
        <end position="416"/>
    </location>
</feature>
<keyword evidence="4" id="KW-0175">Coiled coil</keyword>
<dbReference type="PANTHER" id="PTHR43065">
    <property type="entry name" value="SENSOR HISTIDINE KINASE"/>
    <property type="match status" value="1"/>
</dbReference>
<dbReference type="Proteomes" id="UP001196980">
    <property type="component" value="Unassembled WGS sequence"/>
</dbReference>
<dbReference type="Pfam" id="PF13426">
    <property type="entry name" value="PAS_9"/>
    <property type="match status" value="2"/>
</dbReference>
<evidence type="ECO:0000259" key="6">
    <source>
        <dbReference type="PROSITE" id="PS50110"/>
    </source>
</evidence>
<feature type="domain" description="PAC" evidence="8">
    <location>
        <begin position="75"/>
        <end position="127"/>
    </location>
</feature>
<dbReference type="NCBIfam" id="TIGR00229">
    <property type="entry name" value="sensory_box"/>
    <property type="match status" value="4"/>
</dbReference>
<dbReference type="EC" id="2.7.13.3" evidence="2"/>
<dbReference type="PROSITE" id="PS50110">
    <property type="entry name" value="RESPONSE_REGULATORY"/>
    <property type="match status" value="1"/>
</dbReference>
<dbReference type="PANTHER" id="PTHR43065:SF42">
    <property type="entry name" value="TWO-COMPONENT SENSOR PPRA"/>
    <property type="match status" value="1"/>
</dbReference>
<evidence type="ECO:0000313" key="10">
    <source>
        <dbReference type="Proteomes" id="UP001196980"/>
    </source>
</evidence>
<dbReference type="PROSITE" id="PS50109">
    <property type="entry name" value="HIS_KIN"/>
    <property type="match status" value="1"/>
</dbReference>
<sequence length="1215" mass="137802">MEATADELFELAASGMAIVGLDGRWQKVNRSLCRMLGYTSQEMLAMDFQSITHPDDIKVSLEYAKRAFDESVHTINFEKRYVHKDGHAIWVELNIAVVKDAQNQPSYFITQVQDITRHKMAREALSESERRYRQLVEISPDAIIVQCNGLIEFVNPAGIQLFGAAHVNVFIGQSLMDFVYPQYKEALRLQLQEINQDRKQTLPVQLRLIKLDGTTLYVEATSAAFQYNDRPCTLTVMRDVTQHKYAEMATRRSEELYRTMVSNFPNGAVLLFDRQMTLSVVDGLGLKDMGHSKETMEGKSIWDVFPTDIATRLMPNFRAALTGRPSLSELNIGQRVYQVRTIPVRNESGEIYAGTAVAQDITERKKMEESLRKAHEELEIKVKERTADLLFANVALKKEIQERKQAQEALDAERKRLFGVLDLLPVIVSLHGHDYRIHFANRYFKEHFGDPQTGACYQVIRQQEEICQECIPMWVLKTNVPEQWQWTRPGTARVYNMYNYPFIDVDGSPLVLKLGVDITDIRMAEEQISRLNRVYHVLSSINEAIVRIRDRDALFHQTCKIAVDHGAFKLVWIGLFDQQFSNITPVACFGTSGSDMERVKMTNKNIMRGCNILWQDILAGMNFICNDIQNNECVRVQKYEAIERGYNSMAAFPLKLDGSITGAIMLYSSESQFFKDKEVQLLSQLAEDISFALEFMDKEQRNREANEIIRKLSQAVQQSPITVIITDTHGVIEYVNSKFTEITGYTSAEVIGREADLFLGTPMYERGPVWATIEAGGQWHGVLQNKRKNGDVFYEQATITSIKDHEGDITHFLAVKEDITERKKLEEQLRQSQKMEAIGQLAGGVAHDFNNILSAIIGYGYVLQLKIKDSDPIRAYVDQILTSAERAVKLIKSLLTFSRKEHLQTEPVDINEVIRASQKMLSRLIGEDVEFVTRLFDEELVIMADTNQLTQVLMNFTTNARDVMPHGGMFTISTEITELDKAFFNAHGYGSVGRYALMTVSDTGSGMSDEVRDKLFEPFFTTKPPGKGTGLGLSIVYGIVKQHGGYITVYSYPSMGVTFKVYFPLVEACLANHQRAVEQFPARGRESQGAGKTMETILVAEDDAEFRRILREILQDVSYNVIEAIDGADAVEKFTTAKGNIDLLILDVIMPRKNGMSAYEEISALRPDIKAIFLSGYTYDVILQKGIIDKTHHFISKPVSPKDLLKKVREVLDSP</sequence>
<feature type="domain" description="PAS" evidence="7">
    <location>
        <begin position="708"/>
        <end position="753"/>
    </location>
</feature>
<feature type="domain" description="PAC" evidence="8">
    <location>
        <begin position="307"/>
        <end position="373"/>
    </location>
</feature>
<keyword evidence="3" id="KW-0597">Phosphoprotein</keyword>
<feature type="domain" description="Response regulatory" evidence="6">
    <location>
        <begin position="1096"/>
        <end position="1212"/>
    </location>
</feature>
<feature type="domain" description="PAC" evidence="8">
    <location>
        <begin position="777"/>
        <end position="831"/>
    </location>
</feature>
<dbReference type="Pfam" id="PF13185">
    <property type="entry name" value="GAF_2"/>
    <property type="match status" value="1"/>
</dbReference>
<feature type="domain" description="PAS" evidence="7">
    <location>
        <begin position="128"/>
        <end position="198"/>
    </location>
</feature>
<comment type="catalytic activity">
    <reaction evidence="1">
        <text>ATP + protein L-histidine = ADP + protein N-phospho-L-histidine.</text>
        <dbReference type="EC" id="2.7.13.3"/>
    </reaction>
</comment>
<dbReference type="Pfam" id="PF00072">
    <property type="entry name" value="Response_reg"/>
    <property type="match status" value="1"/>
</dbReference>